<sequence>MPFFRTFIILVLTLFWGCAGVALESNPKTPVAIQTFEEDGYILLAFDALDRNDPRRAVEIFEMLYKRLGSLEYLKEAIALNVAIGDYLKAREDALIYLEVEPKDMEVRRALIGVFASLNRLPEALAEARRLLGVEKSEENYELMASLYFVKQDYVEAEKYLESAYSLHQDEAILDRLTSTQVLFLKNRDKAIAYLESHSRIKGCSEMVCEKLASLYREKQDLARLEETYKKLYEEFGEERYAKALLEVLLYRKEYDKAILFLERSGVEPEVLLDLYRFTGSLQKAQKQAEHLYAIKHDVTFLGLEAMLQYENAKNQNDPKLLEAIESKLRIYLQERQDHVYLNFLGYLLIDHNVKVEEGIKLVEEALEQLPDSPHYRDSLAWGYYRLGECKRALSEMEKIPLSEIEAEEEMLEHYRLIQKCAKKSSK</sequence>
<gene>
    <name evidence="1" type="ordered locus">WS1913</name>
</gene>
<dbReference type="STRING" id="273121.WS1913"/>
<dbReference type="Gene3D" id="1.25.40.10">
    <property type="entry name" value="Tetratricopeptide repeat domain"/>
    <property type="match status" value="2"/>
</dbReference>
<dbReference type="RefSeq" id="WP_011139705.1">
    <property type="nucleotide sequence ID" value="NC_005090.1"/>
</dbReference>
<proteinExistence type="predicted"/>
<dbReference type="EMBL" id="BX571662">
    <property type="protein sequence ID" value="CAE10922.1"/>
    <property type="molecule type" value="Genomic_DNA"/>
</dbReference>
<name>Q7MQY1_WOLSU</name>
<evidence type="ECO:0000313" key="1">
    <source>
        <dbReference type="EMBL" id="CAE10922.1"/>
    </source>
</evidence>
<dbReference type="AlphaFoldDB" id="Q7MQY1"/>
<protein>
    <recommendedName>
        <fullName evidence="3">Tetratricopeptide repeat protein</fullName>
    </recommendedName>
</protein>
<keyword evidence="2" id="KW-1185">Reference proteome</keyword>
<evidence type="ECO:0000313" key="2">
    <source>
        <dbReference type="Proteomes" id="UP000000422"/>
    </source>
</evidence>
<accession>Q7MQY1</accession>
<dbReference type="Proteomes" id="UP000000422">
    <property type="component" value="Chromosome"/>
</dbReference>
<dbReference type="SUPFAM" id="SSF48452">
    <property type="entry name" value="TPR-like"/>
    <property type="match status" value="2"/>
</dbReference>
<dbReference type="InterPro" id="IPR011990">
    <property type="entry name" value="TPR-like_helical_dom_sf"/>
</dbReference>
<dbReference type="KEGG" id="wsu:WS1913"/>
<evidence type="ECO:0008006" key="3">
    <source>
        <dbReference type="Google" id="ProtNLM"/>
    </source>
</evidence>
<dbReference type="HOGENOM" id="CLU_038918_0_0_7"/>
<reference evidence="1 2" key="1">
    <citation type="journal article" date="2003" name="Proc. Natl. Acad. Sci. U.S.A.">
        <title>Complete genome sequence and analysis of Wolinella succinogenes.</title>
        <authorList>
            <person name="Baar C."/>
            <person name="Eppinger M."/>
            <person name="Raddatz G."/>
            <person name="Simon JM."/>
            <person name="Lanz C."/>
            <person name="Klimmek O."/>
            <person name="Nandakumar R."/>
            <person name="Gross R."/>
            <person name="Rosinus A."/>
            <person name="Keller H."/>
            <person name="Jagtap P."/>
            <person name="Linke B."/>
            <person name="Meyer F."/>
            <person name="Lederer H."/>
            <person name="Schuster S.C."/>
        </authorList>
    </citation>
    <scope>NUCLEOTIDE SEQUENCE [LARGE SCALE GENOMIC DNA]</scope>
    <source>
        <strain evidence="2">ATCC 29543 / DSM 1740 / CCUG 13145 / JCM 31913 / LMG 7466 / NCTC 11488 / FDC 602W</strain>
    </source>
</reference>
<organism evidence="2">
    <name type="scientific">Wolinella succinogenes (strain ATCC 29543 / DSM 1740 / CCUG 13145 / JCM 31913 / LMG 7466 / NCTC 11488 / FDC 602W)</name>
    <name type="common">Vibrio succinogenes</name>
    <dbReference type="NCBI Taxonomy" id="273121"/>
    <lineage>
        <taxon>Bacteria</taxon>
        <taxon>Pseudomonadati</taxon>
        <taxon>Campylobacterota</taxon>
        <taxon>Epsilonproteobacteria</taxon>
        <taxon>Campylobacterales</taxon>
        <taxon>Helicobacteraceae</taxon>
        <taxon>Wolinella</taxon>
    </lineage>
</organism>
<dbReference type="eggNOG" id="COG0457">
    <property type="taxonomic scope" value="Bacteria"/>
</dbReference>